<protein>
    <recommendedName>
        <fullName evidence="1">Multi-ubiquitin domain-containing protein</fullName>
    </recommendedName>
</protein>
<feature type="domain" description="Multi-ubiquitin" evidence="1">
    <location>
        <begin position="8"/>
        <end position="80"/>
    </location>
</feature>
<dbReference type="HOGENOM" id="CLU_170407_0_0_6"/>
<organism evidence="2 3">
    <name type="scientific">Marinobacter lipolyticus SM19</name>
    <dbReference type="NCBI Taxonomy" id="1318628"/>
    <lineage>
        <taxon>Bacteria</taxon>
        <taxon>Pseudomonadati</taxon>
        <taxon>Pseudomonadota</taxon>
        <taxon>Gammaproteobacteria</taxon>
        <taxon>Pseudomonadales</taxon>
        <taxon>Marinobacteraceae</taxon>
        <taxon>Marinobacter</taxon>
    </lineage>
</organism>
<accession>R8B5A1</accession>
<evidence type="ECO:0000313" key="2">
    <source>
        <dbReference type="EMBL" id="EON93684.1"/>
    </source>
</evidence>
<dbReference type="OrthoDB" id="256126at2"/>
<dbReference type="InterPro" id="IPR027802">
    <property type="entry name" value="Multi-ubiquitin_dom"/>
</dbReference>
<dbReference type="RefSeq" id="WP_012136645.1">
    <property type="nucleotide sequence ID" value="NZ_KE007306.1"/>
</dbReference>
<comment type="caution">
    <text evidence="2">The sequence shown here is derived from an EMBL/GenBank/DDBJ whole genome shotgun (WGS) entry which is preliminary data.</text>
</comment>
<reference evidence="2 3" key="1">
    <citation type="journal article" date="2013" name="Genome Announc.">
        <title>Draft Genome Sequence of the Moderately Halophilic Bacterium Marinobacter lipolyticus Strain SM19.</title>
        <authorList>
            <person name="Papke R.T."/>
            <person name="de la Haba R.R."/>
            <person name="Infante-Dominguez C."/>
            <person name="Perez D."/>
            <person name="Sanchez-Porro C."/>
            <person name="Lapierre P."/>
            <person name="Ventosa A."/>
        </authorList>
    </citation>
    <scope>NUCLEOTIDE SEQUENCE [LARGE SCALE GENOMIC DNA]</scope>
    <source>
        <strain evidence="2 3">SM19</strain>
    </source>
</reference>
<dbReference type="Pfam" id="PF14452">
    <property type="entry name" value="Multi_ubiq"/>
    <property type="match status" value="1"/>
</dbReference>
<sequence length="83" mass="9074">MNPDKKLVTIIVEATPHEWPKGEISYDEVVALEVPGHSPESQTTYSVMYERGQGNKPAGSLFPDASVKVKEGMVFHVSETGQS</sequence>
<evidence type="ECO:0000313" key="3">
    <source>
        <dbReference type="Proteomes" id="UP000016540"/>
    </source>
</evidence>
<proteinExistence type="predicted"/>
<name>R8B5A1_9GAMM</name>
<dbReference type="Proteomes" id="UP000016540">
    <property type="component" value="Unassembled WGS sequence"/>
</dbReference>
<dbReference type="AlphaFoldDB" id="R8B5A1"/>
<gene>
    <name evidence="2" type="ORF">MARLIPOL_03235</name>
</gene>
<dbReference type="eggNOG" id="ENOG5033BF1">
    <property type="taxonomic scope" value="Bacteria"/>
</dbReference>
<dbReference type="EMBL" id="ASAD01000006">
    <property type="protein sequence ID" value="EON93684.1"/>
    <property type="molecule type" value="Genomic_DNA"/>
</dbReference>
<dbReference type="STRING" id="1318628.MARLIPOL_03235"/>
<keyword evidence="3" id="KW-1185">Reference proteome</keyword>
<evidence type="ECO:0000259" key="1">
    <source>
        <dbReference type="Pfam" id="PF14452"/>
    </source>
</evidence>